<proteinExistence type="predicted"/>
<gene>
    <name evidence="1" type="ORF">HPB47_027513</name>
</gene>
<evidence type="ECO:0000313" key="1">
    <source>
        <dbReference type="EMBL" id="KAG0425300.1"/>
    </source>
</evidence>
<evidence type="ECO:0000313" key="2">
    <source>
        <dbReference type="Proteomes" id="UP000805193"/>
    </source>
</evidence>
<dbReference type="Proteomes" id="UP000805193">
    <property type="component" value="Unassembled WGS sequence"/>
</dbReference>
<comment type="caution">
    <text evidence="1">The sequence shown here is derived from an EMBL/GenBank/DDBJ whole genome shotgun (WGS) entry which is preliminary data.</text>
</comment>
<sequence length="709" mass="78400">MLPTQSKRSDITASNGIALLVPEGLTYIRKKSTGDIGDLLDYFDCTYVNGPFRYVSGPSVAAPRANSSLCLTVCRRRPEFPPERWNMYDATLQDKDQTYTCEGWNTGFQKIVGHAHPSVWMLIECPQENQAFVATALTQARRGDYTWTDVVNRRVKKQKRIAEGAAAAAQAMAQQSQPPKPSGRPGRSGKTHPTHRLPPLPVNDHKVIVRPRDGLNFTVWSAEQVAMAFIHAAQLTAAEIDTVKIRIRRDQNLVVVSTPEPEVAVRVQELPAITINGRQYEILAYIALPDNSCRGVITGLDSRPTSEILSTRIRAQGVRVLCARMMGQTNTAIINFEGLKVPYYVYFRGAEYRCLPHRLREQICTACLGLGHRVDVCPHPEENKCCRCGKPGTADQEHDCNEKCVNCGGSHPATDLKCPARQRGPLNKAHVRRQLNRQPPVQRRPLTGLLGPRQKPSAPSTKVEHPQPRPQPSHNPMARVEFASITDPTPAEAAAMEQGPAPNPKKRNRNPPELPGQPPAVPAAELSDPSEPASKVRLTEPHPFKPPPSLTPPPSTPPEPSPTSECELTPIKAQATSAQTLEKLREESNAKLKALQAEMMGELDRQVCELAKVIHNDVQAQMRSFAEEIISQQESRFQQIIQPLIQPLTKQVAELTVQLRQIAQSRIMVPIPNESVVEITSNTTPTPTTVNTKILPNPTTQEPSYTPQI</sequence>
<protein>
    <submittedName>
        <fullName evidence="1">Uncharacterized protein</fullName>
    </submittedName>
</protein>
<organism evidence="1 2">
    <name type="scientific">Ixodes persulcatus</name>
    <name type="common">Taiga tick</name>
    <dbReference type="NCBI Taxonomy" id="34615"/>
    <lineage>
        <taxon>Eukaryota</taxon>
        <taxon>Metazoa</taxon>
        <taxon>Ecdysozoa</taxon>
        <taxon>Arthropoda</taxon>
        <taxon>Chelicerata</taxon>
        <taxon>Arachnida</taxon>
        <taxon>Acari</taxon>
        <taxon>Parasitiformes</taxon>
        <taxon>Ixodida</taxon>
        <taxon>Ixodoidea</taxon>
        <taxon>Ixodidae</taxon>
        <taxon>Ixodinae</taxon>
        <taxon>Ixodes</taxon>
    </lineage>
</organism>
<name>A0AC60PXD3_IXOPE</name>
<keyword evidence="2" id="KW-1185">Reference proteome</keyword>
<accession>A0AC60PXD3</accession>
<reference evidence="1 2" key="1">
    <citation type="journal article" date="2020" name="Cell">
        <title>Large-Scale Comparative Analyses of Tick Genomes Elucidate Their Genetic Diversity and Vector Capacities.</title>
        <authorList>
            <consortium name="Tick Genome and Microbiome Consortium (TIGMIC)"/>
            <person name="Jia N."/>
            <person name="Wang J."/>
            <person name="Shi W."/>
            <person name="Du L."/>
            <person name="Sun Y."/>
            <person name="Zhan W."/>
            <person name="Jiang J.F."/>
            <person name="Wang Q."/>
            <person name="Zhang B."/>
            <person name="Ji P."/>
            <person name="Bell-Sakyi L."/>
            <person name="Cui X.M."/>
            <person name="Yuan T.T."/>
            <person name="Jiang B.G."/>
            <person name="Yang W.F."/>
            <person name="Lam T.T."/>
            <person name="Chang Q.C."/>
            <person name="Ding S.J."/>
            <person name="Wang X.J."/>
            <person name="Zhu J.G."/>
            <person name="Ruan X.D."/>
            <person name="Zhao L."/>
            <person name="Wei J.T."/>
            <person name="Ye R.Z."/>
            <person name="Que T.C."/>
            <person name="Du C.H."/>
            <person name="Zhou Y.H."/>
            <person name="Cheng J.X."/>
            <person name="Dai P.F."/>
            <person name="Guo W.B."/>
            <person name="Han X.H."/>
            <person name="Huang E.J."/>
            <person name="Li L.F."/>
            <person name="Wei W."/>
            <person name="Gao Y.C."/>
            <person name="Liu J.Z."/>
            <person name="Shao H.Z."/>
            <person name="Wang X."/>
            <person name="Wang C.C."/>
            <person name="Yang T.C."/>
            <person name="Huo Q.B."/>
            <person name="Li W."/>
            <person name="Chen H.Y."/>
            <person name="Chen S.E."/>
            <person name="Zhou L.G."/>
            <person name="Ni X.B."/>
            <person name="Tian J.H."/>
            <person name="Sheng Y."/>
            <person name="Liu T."/>
            <person name="Pan Y.S."/>
            <person name="Xia L.Y."/>
            <person name="Li J."/>
            <person name="Zhao F."/>
            <person name="Cao W.C."/>
        </authorList>
    </citation>
    <scope>NUCLEOTIDE SEQUENCE [LARGE SCALE GENOMIC DNA]</scope>
    <source>
        <strain evidence="1">Iper-2018</strain>
    </source>
</reference>
<dbReference type="EMBL" id="JABSTQ010009862">
    <property type="protein sequence ID" value="KAG0425300.1"/>
    <property type="molecule type" value="Genomic_DNA"/>
</dbReference>